<evidence type="ECO:0000313" key="3">
    <source>
        <dbReference type="Proteomes" id="UP000549394"/>
    </source>
</evidence>
<evidence type="ECO:0000256" key="1">
    <source>
        <dbReference type="SAM" id="MobiDB-lite"/>
    </source>
</evidence>
<organism evidence="2 3">
    <name type="scientific">Dimorphilus gyrociliatus</name>
    <dbReference type="NCBI Taxonomy" id="2664684"/>
    <lineage>
        <taxon>Eukaryota</taxon>
        <taxon>Metazoa</taxon>
        <taxon>Spiralia</taxon>
        <taxon>Lophotrochozoa</taxon>
        <taxon>Annelida</taxon>
        <taxon>Polychaeta</taxon>
        <taxon>Polychaeta incertae sedis</taxon>
        <taxon>Dinophilidae</taxon>
        <taxon>Dimorphilus</taxon>
    </lineage>
</organism>
<comment type="caution">
    <text evidence="2">The sequence shown here is derived from an EMBL/GenBank/DDBJ whole genome shotgun (WGS) entry which is preliminary data.</text>
</comment>
<sequence>MELQLEAENDCPNQGSQGDPHLHQSIVDSKTGQLHHICYDVVGKSDQSIFILYDPILKVKVKGILKDDYYIHEIRITVDNQVIKIKTVKTAAKNYGGIIGDIAKKSFKVFPSAQSDTRVVFQIIDEYVQAIKKTRYEKNCWFILLRHLISKDELSKYIY</sequence>
<accession>A0A7I8WF43</accession>
<feature type="region of interest" description="Disordered" evidence="1">
    <location>
        <begin position="1"/>
        <end position="24"/>
    </location>
</feature>
<proteinExistence type="predicted"/>
<name>A0A7I8WF43_9ANNE</name>
<dbReference type="EMBL" id="CAJFCJ010000071">
    <property type="protein sequence ID" value="CAD5126682.1"/>
    <property type="molecule type" value="Genomic_DNA"/>
</dbReference>
<dbReference type="AlphaFoldDB" id="A0A7I8WF43"/>
<gene>
    <name evidence="2" type="ORF">DGYR_LOCUS13916</name>
</gene>
<dbReference type="Proteomes" id="UP000549394">
    <property type="component" value="Unassembled WGS sequence"/>
</dbReference>
<evidence type="ECO:0000313" key="2">
    <source>
        <dbReference type="EMBL" id="CAD5126682.1"/>
    </source>
</evidence>
<reference evidence="2 3" key="1">
    <citation type="submission" date="2020-08" db="EMBL/GenBank/DDBJ databases">
        <authorList>
            <person name="Hejnol A."/>
        </authorList>
    </citation>
    <scope>NUCLEOTIDE SEQUENCE [LARGE SCALE GENOMIC DNA]</scope>
</reference>
<protein>
    <submittedName>
        <fullName evidence="2">DgyrCDS14753</fullName>
    </submittedName>
</protein>
<keyword evidence="3" id="KW-1185">Reference proteome</keyword>